<comment type="caution">
    <text evidence="3">The sequence shown here is derived from an EMBL/GenBank/DDBJ whole genome shotgun (WGS) entry which is preliminary data.</text>
</comment>
<feature type="region of interest" description="Disordered" evidence="1">
    <location>
        <begin position="513"/>
        <end position="558"/>
    </location>
</feature>
<evidence type="ECO:0000256" key="1">
    <source>
        <dbReference type="SAM" id="MobiDB-lite"/>
    </source>
</evidence>
<feature type="region of interest" description="Disordered" evidence="1">
    <location>
        <begin position="221"/>
        <end position="246"/>
    </location>
</feature>
<feature type="transmembrane region" description="Helical" evidence="2">
    <location>
        <begin position="68"/>
        <end position="89"/>
    </location>
</feature>
<feature type="region of interest" description="Disordered" evidence="1">
    <location>
        <begin position="444"/>
        <end position="472"/>
    </location>
</feature>
<evidence type="ECO:0000313" key="3">
    <source>
        <dbReference type="EMBL" id="KAJ8986425.1"/>
    </source>
</evidence>
<reference evidence="3" key="1">
    <citation type="submission" date="2023-01" db="EMBL/GenBank/DDBJ databases">
        <title>Exophiala dermititidis isolated from Cystic Fibrosis Patient.</title>
        <authorList>
            <person name="Kurbessoian T."/>
            <person name="Crocker A."/>
            <person name="Murante D."/>
            <person name="Hogan D.A."/>
            <person name="Stajich J.E."/>
        </authorList>
    </citation>
    <scope>NUCLEOTIDE SEQUENCE</scope>
    <source>
        <strain evidence="3">Ex8</strain>
    </source>
</reference>
<feature type="compositionally biased region" description="Basic residues" evidence="1">
    <location>
        <begin position="523"/>
        <end position="533"/>
    </location>
</feature>
<name>A0AAN6EML6_EXODE</name>
<feature type="compositionally biased region" description="Basic and acidic residues" evidence="1">
    <location>
        <begin position="541"/>
        <end position="558"/>
    </location>
</feature>
<keyword evidence="2" id="KW-0472">Membrane</keyword>
<feature type="transmembrane region" description="Helical" evidence="2">
    <location>
        <begin position="101"/>
        <end position="125"/>
    </location>
</feature>
<dbReference type="EMBL" id="JAJGCB010000038">
    <property type="protein sequence ID" value="KAJ8986425.1"/>
    <property type="molecule type" value="Genomic_DNA"/>
</dbReference>
<dbReference type="AlphaFoldDB" id="A0AAN6EML6"/>
<feature type="compositionally biased region" description="Polar residues" evidence="1">
    <location>
        <begin position="445"/>
        <end position="472"/>
    </location>
</feature>
<feature type="region of interest" description="Disordered" evidence="1">
    <location>
        <begin position="312"/>
        <end position="331"/>
    </location>
</feature>
<gene>
    <name evidence="3" type="ORF">HRR80_009474</name>
</gene>
<evidence type="ECO:0000313" key="4">
    <source>
        <dbReference type="Proteomes" id="UP001161757"/>
    </source>
</evidence>
<keyword evidence="2" id="KW-1133">Transmembrane helix</keyword>
<keyword evidence="2" id="KW-0812">Transmembrane</keyword>
<sequence>MATPRSCTNLKQVLPSSSITGSGDTAIFSSLASLCHSVVRTALQGFQGYSIVCAVLVSIAVKTWGCQFSFFSASSIHTICSSVSMAALFPDGVFFVEWPTWARLAIILGGLLTLVLITGFCVKLWNLRKNSRLERLAAEEQAERGQATLMCRSSDEIPFGIRALLDDSEVEGVWNSRNTTPLQCDTPAHDRPVALLQPAASPQRETSTSSTYLYDPADIGLSAPNDRNPLEGSAAGVDPPPETSSLRKKKTLVISYNGPYMRSESTSVVPGYTAAGYTATQASQDKFRRSSSKLHLRSITNRPVSGGRKFVIGGRHRSSPGYKRAETQSEANPLERMEAHRKFHAAESGQLLPRDRRHTDLVLTTPLAPSLSDSDDDGSISSRALSWPSRIGDMNLRVQLSRKAQKVEGPRPVPFRAFVESLPPTKAPPSAWTDKTQARLDAAIPSSSTGSDTNSKASMHTPKSSISSSVTTAPTSIADSVSIASIRTSKVNDGFEVLPAGTLARGPSVKEFGLWPENVRAPTKPKKLQKRSRSNSGSRRSSTESRRFSDESFRLPII</sequence>
<protein>
    <submittedName>
        <fullName evidence="3">Uncharacterized protein</fullName>
    </submittedName>
</protein>
<accession>A0AAN6EML6</accession>
<dbReference type="PANTHER" id="PTHR40623:SF2">
    <property type="entry name" value="INTEGRAL MEMBRANE PROTEIN"/>
    <property type="match status" value="1"/>
</dbReference>
<feature type="region of interest" description="Disordered" evidence="1">
    <location>
        <begin position="366"/>
        <end position="385"/>
    </location>
</feature>
<dbReference type="PANTHER" id="PTHR40623">
    <property type="entry name" value="INTEGRAL MEMBRANE PROTEIN"/>
    <property type="match status" value="1"/>
</dbReference>
<evidence type="ECO:0000256" key="2">
    <source>
        <dbReference type="SAM" id="Phobius"/>
    </source>
</evidence>
<proteinExistence type="predicted"/>
<dbReference type="Proteomes" id="UP001161757">
    <property type="component" value="Unassembled WGS sequence"/>
</dbReference>
<organism evidence="3 4">
    <name type="scientific">Exophiala dermatitidis</name>
    <name type="common">Black yeast-like fungus</name>
    <name type="synonym">Wangiella dermatitidis</name>
    <dbReference type="NCBI Taxonomy" id="5970"/>
    <lineage>
        <taxon>Eukaryota</taxon>
        <taxon>Fungi</taxon>
        <taxon>Dikarya</taxon>
        <taxon>Ascomycota</taxon>
        <taxon>Pezizomycotina</taxon>
        <taxon>Eurotiomycetes</taxon>
        <taxon>Chaetothyriomycetidae</taxon>
        <taxon>Chaetothyriales</taxon>
        <taxon>Herpotrichiellaceae</taxon>
        <taxon>Exophiala</taxon>
    </lineage>
</organism>